<dbReference type="PANTHER" id="PTHR24206">
    <property type="entry name" value="OS06G0237300 PROTEIN"/>
    <property type="match status" value="1"/>
</dbReference>
<keyword evidence="10" id="KW-0687">Ribonucleoprotein</keyword>
<evidence type="ECO:0000313" key="16">
    <source>
        <dbReference type="Proteomes" id="UP000032141"/>
    </source>
</evidence>
<dbReference type="InterPro" id="IPR012337">
    <property type="entry name" value="RNaseH-like_sf"/>
</dbReference>
<evidence type="ECO:0000256" key="2">
    <source>
        <dbReference type="ARBA" id="ARBA00009269"/>
    </source>
</evidence>
<keyword evidence="9" id="KW-0963">Cytoplasm</keyword>
<dbReference type="InterPro" id="IPR001781">
    <property type="entry name" value="Znf_LIM"/>
</dbReference>
<keyword evidence="13" id="KW-0812">Transmembrane</keyword>
<keyword evidence="4 11" id="KW-0479">Metal-binding</keyword>
<comment type="subunit">
    <text evidence="3">Interacts with F-actin.</text>
</comment>
<dbReference type="SUPFAM" id="SSF53098">
    <property type="entry name" value="Ribonuclease H-like"/>
    <property type="match status" value="1"/>
</dbReference>
<dbReference type="GO" id="GO:0003677">
    <property type="term" value="F:DNA binding"/>
    <property type="evidence" value="ECO:0007669"/>
    <property type="project" value="InterPro"/>
</dbReference>
<dbReference type="InterPro" id="IPR009000">
    <property type="entry name" value="Transl_B-barrel_sf"/>
</dbReference>
<dbReference type="SMART" id="SM00614">
    <property type="entry name" value="ZnF_BED"/>
    <property type="match status" value="1"/>
</dbReference>
<proteinExistence type="inferred from homology"/>
<evidence type="ECO:0000256" key="1">
    <source>
        <dbReference type="ARBA" id="ARBA00004245"/>
    </source>
</evidence>
<dbReference type="InterPro" id="IPR018266">
    <property type="entry name" value="Ribosomal_eL33_CS"/>
</dbReference>
<dbReference type="Gene3D" id="2.40.10.190">
    <property type="entry name" value="translation elongation factor selb, chain A, domain 4"/>
    <property type="match status" value="1"/>
</dbReference>
<evidence type="ECO:0000256" key="4">
    <source>
        <dbReference type="ARBA" id="ARBA00022723"/>
    </source>
</evidence>
<dbReference type="eggNOG" id="KOG1121">
    <property type="taxonomic scope" value="Eukaryota"/>
</dbReference>
<reference evidence="15 16" key="1">
    <citation type="journal article" date="2014" name="Genome Biol.">
        <title>Transcriptome and methylome profiling reveals relics of genome dominance in the mesopolyploid Brassica oleracea.</title>
        <authorList>
            <person name="Parkin I.A."/>
            <person name="Koh C."/>
            <person name="Tang H."/>
            <person name="Robinson S.J."/>
            <person name="Kagale S."/>
            <person name="Clarke W.E."/>
            <person name="Town C.D."/>
            <person name="Nixon J."/>
            <person name="Krishnakumar V."/>
            <person name="Bidwell S.L."/>
            <person name="Denoeud F."/>
            <person name="Belcram H."/>
            <person name="Links M.G."/>
            <person name="Just J."/>
            <person name="Clarke C."/>
            <person name="Bender T."/>
            <person name="Huebert T."/>
            <person name="Mason A.S."/>
            <person name="Pires J.C."/>
            <person name="Barker G."/>
            <person name="Moore J."/>
            <person name="Walley P.G."/>
            <person name="Manoli S."/>
            <person name="Batley J."/>
            <person name="Edwards D."/>
            <person name="Nelson M.N."/>
            <person name="Wang X."/>
            <person name="Paterson A.H."/>
            <person name="King G."/>
            <person name="Bancroft I."/>
            <person name="Chalhoub B."/>
            <person name="Sharpe A.G."/>
        </authorList>
    </citation>
    <scope>NUCLEOTIDE SEQUENCE</scope>
    <source>
        <strain evidence="15 16">cv. TO1000</strain>
    </source>
</reference>
<dbReference type="CDD" id="cd09440">
    <property type="entry name" value="LIM1_SF3"/>
    <property type="match status" value="1"/>
</dbReference>
<evidence type="ECO:0000256" key="12">
    <source>
        <dbReference type="SAM" id="MobiDB-lite"/>
    </source>
</evidence>
<feature type="domain" description="LIM zinc-binding" evidence="14">
    <location>
        <begin position="641"/>
        <end position="701"/>
    </location>
</feature>
<dbReference type="PROSITE" id="PS01105">
    <property type="entry name" value="RIBOSOMAL_L35AE"/>
    <property type="match status" value="1"/>
</dbReference>
<evidence type="ECO:0000259" key="14">
    <source>
        <dbReference type="PROSITE" id="PS50023"/>
    </source>
</evidence>
<feature type="region of interest" description="Disordered" evidence="12">
    <location>
        <begin position="128"/>
        <end position="151"/>
    </location>
</feature>
<dbReference type="PROSITE" id="PS00478">
    <property type="entry name" value="LIM_DOMAIN_1"/>
    <property type="match status" value="1"/>
</dbReference>
<dbReference type="eggNOG" id="KOG1700">
    <property type="taxonomic scope" value="Eukaryota"/>
</dbReference>
<comment type="similarity">
    <text evidence="2">Belongs to the eukaryotic ribosomal protein eL33 family.</text>
</comment>
<keyword evidence="16" id="KW-1185">Reference proteome</keyword>
<evidence type="ECO:0000256" key="9">
    <source>
        <dbReference type="ARBA" id="ARBA00023212"/>
    </source>
</evidence>
<evidence type="ECO:0000256" key="13">
    <source>
        <dbReference type="SAM" id="Phobius"/>
    </source>
</evidence>
<keyword evidence="8" id="KW-0009">Actin-binding</keyword>
<evidence type="ECO:0000313" key="15">
    <source>
        <dbReference type="EnsemblPlants" id="Bo8g090190.1"/>
    </source>
</evidence>
<evidence type="ECO:0000256" key="8">
    <source>
        <dbReference type="ARBA" id="ARBA00023203"/>
    </source>
</evidence>
<sequence length="734" mass="82235">MKGRQGERVRLYVRGTVLGYKRVSICLLESLFFTSLPPFISSRDSRDSRVFYFFFFTLSSSCFLVSYNQGFTNICKGVSKIATKAEIISEMDYDTVHTMALLEAQREYMDMNDEDAEFDIDEEMAETETEAEAEVQCEPQATASTQAAKPQRKRRKTSLVWKDFVLVGVEEDRKERAKCIHCDSKLVVGKNHGTKSYSVILAMGAALDPRIKIEMLQAAYKKLDPSTSSLKIKELKDSLSALYKDYQKRSQTSSSGVSLTPTPQEIVTESPLEDDYDNDFFELEKSIGGGVGNPKTHLDIYLEEPRLNRRANLDLDVLSYWKENQHRFGDLASMARDILSIPITTVASESAFSIGSRVLTPYQNHLLPKNVQALLCTRNWLRGFAEYKGAIEDLFDENEDVGKKATDACSCLQSIEVISNCLKIEGVNTTEEVNWYKGKRMAYIYKAKTKKNGSHYRCIWGKVTRPHGNSGVVRAKFTSNLPPKELESECSCTPATYEESRFRTCVSFHKYQKEAPFIIAQKLYFRSLGGSDLGRSSAQGKQKCKACEKTVYPVELLSADGVSYHKSCFKCSHCKSRLQLSRYSSMEGVLYCKPHYEQLFKESGSFTKNFQSPVKPAAEKSSPELTRTPSRVAGMFSGTQEKCATCSKTVYPIEKVTVESQTYHKSCFKCSHGGCPISPSNYAALEGILYCKHHFAQLFKEKGSYNHLIKSASIKRSAAAAVAAGTPAAAVPES</sequence>
<keyword evidence="13" id="KW-0472">Membrane</keyword>
<dbReference type="Proteomes" id="UP000032141">
    <property type="component" value="Chromosome C8"/>
</dbReference>
<dbReference type="Pfam" id="PF00412">
    <property type="entry name" value="LIM"/>
    <property type="match status" value="2"/>
</dbReference>
<dbReference type="GO" id="GO:0005856">
    <property type="term" value="C:cytoskeleton"/>
    <property type="evidence" value="ECO:0007669"/>
    <property type="project" value="UniProtKB-SubCell"/>
</dbReference>
<feature type="compositionally biased region" description="Polar residues" evidence="12">
    <location>
        <begin position="139"/>
        <end position="148"/>
    </location>
</feature>
<dbReference type="Gene3D" id="2.10.110.10">
    <property type="entry name" value="Cysteine Rich Protein"/>
    <property type="match status" value="2"/>
</dbReference>
<dbReference type="EnsemblPlants" id="Bo8g090190.1">
    <property type="protein sequence ID" value="Bo8g090190.1"/>
    <property type="gene ID" value="Bo8g090190"/>
</dbReference>
<dbReference type="GO" id="GO:0051017">
    <property type="term" value="P:actin filament bundle assembly"/>
    <property type="evidence" value="ECO:0007669"/>
    <property type="project" value="UniProtKB-ARBA"/>
</dbReference>
<dbReference type="InterPro" id="IPR038661">
    <property type="entry name" value="Ribosomal_eL33_sf"/>
</dbReference>
<keyword evidence="9" id="KW-0206">Cytoskeleton</keyword>
<dbReference type="Pfam" id="PF14372">
    <property type="entry name" value="hAT-like_RNase-H"/>
    <property type="match status" value="1"/>
</dbReference>
<keyword evidence="5 11" id="KW-0862">Zinc</keyword>
<dbReference type="InterPro" id="IPR001780">
    <property type="entry name" value="Ribosomal_eL33"/>
</dbReference>
<feature type="domain" description="LIM zinc-binding" evidence="14">
    <location>
        <begin position="542"/>
        <end position="602"/>
    </location>
</feature>
<keyword evidence="13" id="KW-1133">Transmembrane helix</keyword>
<organism evidence="15 16">
    <name type="scientific">Brassica oleracea var. oleracea</name>
    <dbReference type="NCBI Taxonomy" id="109376"/>
    <lineage>
        <taxon>Eukaryota</taxon>
        <taxon>Viridiplantae</taxon>
        <taxon>Streptophyta</taxon>
        <taxon>Embryophyta</taxon>
        <taxon>Tracheophyta</taxon>
        <taxon>Spermatophyta</taxon>
        <taxon>Magnoliopsida</taxon>
        <taxon>eudicotyledons</taxon>
        <taxon>Gunneridae</taxon>
        <taxon>Pentapetalae</taxon>
        <taxon>rosids</taxon>
        <taxon>malvids</taxon>
        <taxon>Brassicales</taxon>
        <taxon>Brassicaceae</taxon>
        <taxon>Brassiceae</taxon>
        <taxon>Brassica</taxon>
    </lineage>
</organism>
<dbReference type="GO" id="GO:0051015">
    <property type="term" value="F:actin filament binding"/>
    <property type="evidence" value="ECO:0007669"/>
    <property type="project" value="UniProtKB-ARBA"/>
</dbReference>
<reference evidence="15" key="2">
    <citation type="submission" date="2015-03" db="UniProtKB">
        <authorList>
            <consortium name="EnsemblPlants"/>
        </authorList>
    </citation>
    <scope>IDENTIFICATION</scope>
</reference>
<dbReference type="GO" id="GO:0046872">
    <property type="term" value="F:metal ion binding"/>
    <property type="evidence" value="ECO:0007669"/>
    <property type="project" value="UniProtKB-KW"/>
</dbReference>
<dbReference type="GO" id="GO:0005840">
    <property type="term" value="C:ribosome"/>
    <property type="evidence" value="ECO:0007669"/>
    <property type="project" value="UniProtKB-KW"/>
</dbReference>
<evidence type="ECO:0000256" key="7">
    <source>
        <dbReference type="ARBA" id="ARBA00023038"/>
    </source>
</evidence>
<protein>
    <recommendedName>
        <fullName evidence="14">LIM zinc-binding domain-containing protein</fullName>
    </recommendedName>
</protein>
<dbReference type="InterPro" id="IPR008906">
    <property type="entry name" value="HATC_C_dom"/>
</dbReference>
<feature type="transmembrane region" description="Helical" evidence="13">
    <location>
        <begin position="50"/>
        <end position="67"/>
    </location>
</feature>
<evidence type="ECO:0000256" key="11">
    <source>
        <dbReference type="PROSITE-ProRule" id="PRU00125"/>
    </source>
</evidence>
<dbReference type="Pfam" id="PF01247">
    <property type="entry name" value="Ribosomal_L35Ae"/>
    <property type="match status" value="1"/>
</dbReference>
<accession>A0A0D3DTG6</accession>
<dbReference type="Gramene" id="Bo8g090190.1">
    <property type="protein sequence ID" value="Bo8g090190.1"/>
    <property type="gene ID" value="Bo8g090190"/>
</dbReference>
<keyword evidence="6" id="KW-0689">Ribosomal protein</keyword>
<dbReference type="AlphaFoldDB" id="A0A0D3DTG6"/>
<comment type="subcellular location">
    <subcellularLocation>
        <location evidence="1">Cytoplasm</location>
        <location evidence="1">Cytoskeleton</location>
    </subcellularLocation>
</comment>
<dbReference type="PROSITE" id="PS50023">
    <property type="entry name" value="LIM_DOMAIN_2"/>
    <property type="match status" value="2"/>
</dbReference>
<dbReference type="GO" id="GO:0046983">
    <property type="term" value="F:protein dimerization activity"/>
    <property type="evidence" value="ECO:0007669"/>
    <property type="project" value="InterPro"/>
</dbReference>
<dbReference type="GO" id="GO:0006412">
    <property type="term" value="P:translation"/>
    <property type="evidence" value="ECO:0007669"/>
    <property type="project" value="InterPro"/>
</dbReference>
<dbReference type="CDD" id="cd09441">
    <property type="entry name" value="LIM2_SF3"/>
    <property type="match status" value="1"/>
</dbReference>
<name>A0A0D3DTG6_BRAOL</name>
<dbReference type="FunFam" id="2.10.110.10:FF:000002">
    <property type="entry name" value="LIM domain and actin-binding 1"/>
    <property type="match status" value="2"/>
</dbReference>
<dbReference type="GO" id="GO:1990904">
    <property type="term" value="C:ribonucleoprotein complex"/>
    <property type="evidence" value="ECO:0007669"/>
    <property type="project" value="UniProtKB-KW"/>
</dbReference>
<dbReference type="STRING" id="109376.A0A0D3DTG6"/>
<dbReference type="SMART" id="SM00132">
    <property type="entry name" value="LIM"/>
    <property type="match status" value="2"/>
</dbReference>
<dbReference type="HOGENOM" id="CLU_377838_0_0_1"/>
<evidence type="ECO:0000256" key="10">
    <source>
        <dbReference type="ARBA" id="ARBA00023274"/>
    </source>
</evidence>
<evidence type="ECO:0000256" key="5">
    <source>
        <dbReference type="ARBA" id="ARBA00022833"/>
    </source>
</evidence>
<dbReference type="GO" id="GO:0003735">
    <property type="term" value="F:structural constituent of ribosome"/>
    <property type="evidence" value="ECO:0007669"/>
    <property type="project" value="InterPro"/>
</dbReference>
<evidence type="ECO:0000256" key="3">
    <source>
        <dbReference type="ARBA" id="ARBA00011385"/>
    </source>
</evidence>
<keyword evidence="7 11" id="KW-0440">LIM domain</keyword>
<dbReference type="SUPFAM" id="SSF50447">
    <property type="entry name" value="Translation proteins"/>
    <property type="match status" value="1"/>
</dbReference>
<evidence type="ECO:0000256" key="6">
    <source>
        <dbReference type="ARBA" id="ARBA00022980"/>
    </source>
</evidence>
<dbReference type="eggNOG" id="KOG0887">
    <property type="taxonomic scope" value="Eukaryota"/>
</dbReference>
<dbReference type="Pfam" id="PF05699">
    <property type="entry name" value="Dimer_Tnp_hAT"/>
    <property type="match status" value="1"/>
</dbReference>
<dbReference type="SUPFAM" id="SSF57716">
    <property type="entry name" value="Glucocorticoid receptor-like (DNA-binding domain)"/>
    <property type="match status" value="4"/>
</dbReference>
<dbReference type="InterPro" id="IPR025525">
    <property type="entry name" value="hAT-like_transposase_RNase-H"/>
</dbReference>